<dbReference type="GO" id="GO:0048027">
    <property type="term" value="F:mRNA 5'-UTR binding"/>
    <property type="evidence" value="ECO:0007669"/>
    <property type="project" value="UniProtKB-UniRule"/>
</dbReference>
<dbReference type="GO" id="GO:0044781">
    <property type="term" value="P:bacterial-type flagellum organization"/>
    <property type="evidence" value="ECO:0007669"/>
    <property type="project" value="UniProtKB-KW"/>
</dbReference>
<protein>
    <recommendedName>
        <fullName evidence="4">Translational regulator CsrA</fullName>
    </recommendedName>
</protein>
<reference evidence="6 7" key="1">
    <citation type="submission" date="2019-02" db="EMBL/GenBank/DDBJ databases">
        <title>Deep-cultivation of Planctomycetes and their phenomic and genomic characterization uncovers novel biology.</title>
        <authorList>
            <person name="Wiegand S."/>
            <person name="Jogler M."/>
            <person name="Boedeker C."/>
            <person name="Pinto D."/>
            <person name="Vollmers J."/>
            <person name="Rivas-Marin E."/>
            <person name="Kohn T."/>
            <person name="Peeters S.H."/>
            <person name="Heuer A."/>
            <person name="Rast P."/>
            <person name="Oberbeckmann S."/>
            <person name="Bunk B."/>
            <person name="Jeske O."/>
            <person name="Meyerdierks A."/>
            <person name="Storesund J.E."/>
            <person name="Kallscheuer N."/>
            <person name="Luecker S."/>
            <person name="Lage O.M."/>
            <person name="Pohl T."/>
            <person name="Merkel B.J."/>
            <person name="Hornburger P."/>
            <person name="Mueller R.-W."/>
            <person name="Bruemmer F."/>
            <person name="Labrenz M."/>
            <person name="Spormann A.M."/>
            <person name="Op den Camp H."/>
            <person name="Overmann J."/>
            <person name="Amann R."/>
            <person name="Jetten M.S.M."/>
            <person name="Mascher T."/>
            <person name="Medema M.H."/>
            <person name="Devos D.P."/>
            <person name="Kaster A.-K."/>
            <person name="Ovreas L."/>
            <person name="Rohde M."/>
            <person name="Galperin M.Y."/>
            <person name="Jogler C."/>
        </authorList>
    </citation>
    <scope>NUCLEOTIDE SEQUENCE [LARGE SCALE GENOMIC DNA]</scope>
    <source>
        <strain evidence="6 7">Pla85_3_4</strain>
    </source>
</reference>
<dbReference type="Pfam" id="PF02599">
    <property type="entry name" value="CsrA"/>
    <property type="match status" value="1"/>
</dbReference>
<dbReference type="GO" id="GO:0006402">
    <property type="term" value="P:mRNA catabolic process"/>
    <property type="evidence" value="ECO:0007669"/>
    <property type="project" value="InterPro"/>
</dbReference>
<dbReference type="OrthoDB" id="289081at2"/>
<organism evidence="6 7">
    <name type="scientific">Lignipirellula cremea</name>
    <dbReference type="NCBI Taxonomy" id="2528010"/>
    <lineage>
        <taxon>Bacteria</taxon>
        <taxon>Pseudomonadati</taxon>
        <taxon>Planctomycetota</taxon>
        <taxon>Planctomycetia</taxon>
        <taxon>Pirellulales</taxon>
        <taxon>Pirellulaceae</taxon>
        <taxon>Lignipirellula</taxon>
    </lineage>
</organism>
<keyword evidence="7" id="KW-1185">Reference proteome</keyword>
<dbReference type="GO" id="GO:0006109">
    <property type="term" value="P:regulation of carbohydrate metabolic process"/>
    <property type="evidence" value="ECO:0007669"/>
    <property type="project" value="InterPro"/>
</dbReference>
<dbReference type="PANTHER" id="PTHR34984">
    <property type="entry name" value="CARBON STORAGE REGULATOR"/>
    <property type="match status" value="1"/>
</dbReference>
<comment type="function">
    <text evidence="4">A translational regulator that binds mRNA to regulate translation initiation and/or mRNA stability. Usually binds in the 5'-UTR at or near the Shine-Dalgarno sequence preventing ribosome-binding, thus repressing translation. Its main target seems to be the major flagellin gene, while its function is anatagonized by FliW.</text>
</comment>
<evidence type="ECO:0000313" key="6">
    <source>
        <dbReference type="EMBL" id="QDU92772.1"/>
    </source>
</evidence>
<keyword evidence="4" id="KW-1005">Bacterial flagellum biogenesis</keyword>
<dbReference type="AlphaFoldDB" id="A0A518DLQ9"/>
<sequence>MLVLSRKVGERIQIGDEIQITVVRVTSTGVRLGVETAPGAVVVRAELQDPNRQPPSVDPTQSMEHG</sequence>
<keyword evidence="3 4" id="KW-0694">RNA-binding</keyword>
<comment type="subcellular location">
    <subcellularLocation>
        <location evidence="4">Cytoplasm</location>
    </subcellularLocation>
</comment>
<dbReference type="PANTHER" id="PTHR34984:SF1">
    <property type="entry name" value="CARBON STORAGE REGULATOR"/>
    <property type="match status" value="1"/>
</dbReference>
<accession>A0A518DLQ9</accession>
<dbReference type="GO" id="GO:0005829">
    <property type="term" value="C:cytosol"/>
    <property type="evidence" value="ECO:0007669"/>
    <property type="project" value="TreeGrafter"/>
</dbReference>
<dbReference type="HAMAP" id="MF_00167">
    <property type="entry name" value="CsrA"/>
    <property type="match status" value="1"/>
</dbReference>
<evidence type="ECO:0000256" key="4">
    <source>
        <dbReference type="HAMAP-Rule" id="MF_00167"/>
    </source>
</evidence>
<evidence type="ECO:0000313" key="7">
    <source>
        <dbReference type="Proteomes" id="UP000317648"/>
    </source>
</evidence>
<dbReference type="EMBL" id="CP036433">
    <property type="protein sequence ID" value="QDU92772.1"/>
    <property type="molecule type" value="Genomic_DNA"/>
</dbReference>
<dbReference type="KEGG" id="lcre:Pla8534_05210"/>
<dbReference type="GO" id="GO:0045947">
    <property type="term" value="P:negative regulation of translational initiation"/>
    <property type="evidence" value="ECO:0007669"/>
    <property type="project" value="UniProtKB-UniRule"/>
</dbReference>
<evidence type="ECO:0000256" key="3">
    <source>
        <dbReference type="ARBA" id="ARBA00022884"/>
    </source>
</evidence>
<dbReference type="GO" id="GO:1902208">
    <property type="term" value="P:regulation of bacterial-type flagellum assembly"/>
    <property type="evidence" value="ECO:0007669"/>
    <property type="project" value="UniProtKB-UniRule"/>
</dbReference>
<dbReference type="SUPFAM" id="SSF117130">
    <property type="entry name" value="CsrA-like"/>
    <property type="match status" value="1"/>
</dbReference>
<name>A0A518DLQ9_9BACT</name>
<keyword evidence="2 4" id="KW-0810">Translation regulation</keyword>
<proteinExistence type="inferred from homology"/>
<dbReference type="InterPro" id="IPR003751">
    <property type="entry name" value="CsrA"/>
</dbReference>
<dbReference type="Gene3D" id="2.60.40.4380">
    <property type="entry name" value="Translational regulator CsrA"/>
    <property type="match status" value="1"/>
</dbReference>
<evidence type="ECO:0000256" key="1">
    <source>
        <dbReference type="ARBA" id="ARBA00022490"/>
    </source>
</evidence>
<comment type="subunit">
    <text evidence="4">Homodimer; the beta-strands of each monomer intercalate to form a hydrophobic core, while the alpha-helices form wings that extend away from the core.</text>
</comment>
<keyword evidence="1 4" id="KW-0963">Cytoplasm</keyword>
<evidence type="ECO:0000256" key="5">
    <source>
        <dbReference type="SAM" id="MobiDB-lite"/>
    </source>
</evidence>
<comment type="similarity">
    <text evidence="4">Belongs to the CsrA/RsmA family.</text>
</comment>
<feature type="region of interest" description="Disordered" evidence="5">
    <location>
        <begin position="45"/>
        <end position="66"/>
    </location>
</feature>
<evidence type="ECO:0000256" key="2">
    <source>
        <dbReference type="ARBA" id="ARBA00022845"/>
    </source>
</evidence>
<keyword evidence="4" id="KW-0678">Repressor</keyword>
<gene>
    <name evidence="4" type="primary">csrA</name>
    <name evidence="6" type="ORF">Pla8534_05210</name>
</gene>
<dbReference type="Proteomes" id="UP000317648">
    <property type="component" value="Chromosome"/>
</dbReference>
<dbReference type="InterPro" id="IPR036107">
    <property type="entry name" value="CsrA_sf"/>
</dbReference>